<dbReference type="Proteomes" id="UP001597506">
    <property type="component" value="Unassembled WGS sequence"/>
</dbReference>
<accession>A0ABW5RTR5</accession>
<reference evidence="2" key="1">
    <citation type="journal article" date="2019" name="Int. J. Syst. Evol. Microbiol.">
        <title>The Global Catalogue of Microorganisms (GCM) 10K type strain sequencing project: providing services to taxonomists for standard genome sequencing and annotation.</title>
        <authorList>
            <consortium name="The Broad Institute Genomics Platform"/>
            <consortium name="The Broad Institute Genome Sequencing Center for Infectious Disease"/>
            <person name="Wu L."/>
            <person name="Ma J."/>
        </authorList>
    </citation>
    <scope>NUCLEOTIDE SEQUENCE [LARGE SCALE GENOMIC DNA]</scope>
    <source>
        <strain evidence="2">KCTC 3913</strain>
    </source>
</reference>
<sequence>MLHLRKTIKRIGFLLFILLLVYMTTQRPTEDQFYTWLKEQHHISCNGTVTCTMELNENHDVSTLIETGSTIKKGYLIFNTVGKTYEDQSGKQLKLKAIGLFGHYYTISKEEASERKE</sequence>
<gene>
    <name evidence="1" type="ORF">ACFSUL_15235</name>
</gene>
<dbReference type="RefSeq" id="WP_377936808.1">
    <property type="nucleotide sequence ID" value="NZ_JBHUMF010000031.1"/>
</dbReference>
<keyword evidence="2" id="KW-1185">Reference proteome</keyword>
<comment type="caution">
    <text evidence="1">The sequence shown here is derived from an EMBL/GenBank/DDBJ whole genome shotgun (WGS) entry which is preliminary data.</text>
</comment>
<dbReference type="EMBL" id="JBHUMF010000031">
    <property type="protein sequence ID" value="MFD2682093.1"/>
    <property type="molecule type" value="Genomic_DNA"/>
</dbReference>
<protein>
    <recommendedName>
        <fullName evidence="3">DUF4258 domain-containing protein</fullName>
    </recommendedName>
</protein>
<evidence type="ECO:0000313" key="1">
    <source>
        <dbReference type="EMBL" id="MFD2682093.1"/>
    </source>
</evidence>
<evidence type="ECO:0008006" key="3">
    <source>
        <dbReference type="Google" id="ProtNLM"/>
    </source>
</evidence>
<evidence type="ECO:0000313" key="2">
    <source>
        <dbReference type="Proteomes" id="UP001597506"/>
    </source>
</evidence>
<proteinExistence type="predicted"/>
<name>A0ABW5RTR5_9BACI</name>
<organism evidence="1 2">
    <name type="scientific">Bacillus seohaeanensis</name>
    <dbReference type="NCBI Taxonomy" id="284580"/>
    <lineage>
        <taxon>Bacteria</taxon>
        <taxon>Bacillati</taxon>
        <taxon>Bacillota</taxon>
        <taxon>Bacilli</taxon>
        <taxon>Bacillales</taxon>
        <taxon>Bacillaceae</taxon>
        <taxon>Bacillus</taxon>
    </lineage>
</organism>